<dbReference type="InterPro" id="IPR001223">
    <property type="entry name" value="Glyco_hydro18_cat"/>
</dbReference>
<dbReference type="SUPFAM" id="SSF51445">
    <property type="entry name" value="(Trans)glycosidases"/>
    <property type="match status" value="1"/>
</dbReference>
<feature type="domain" description="GH18" evidence="2">
    <location>
        <begin position="274"/>
        <end position="393"/>
    </location>
</feature>
<evidence type="ECO:0008006" key="6">
    <source>
        <dbReference type="Google" id="ProtNLM"/>
    </source>
</evidence>
<dbReference type="InterPro" id="IPR013728">
    <property type="entry name" value="BT_3987-like_N"/>
</dbReference>
<dbReference type="Pfam" id="PF00704">
    <property type="entry name" value="Glyco_hydro_18"/>
    <property type="match status" value="1"/>
</dbReference>
<feature type="signal peptide" evidence="1">
    <location>
        <begin position="1"/>
        <end position="24"/>
    </location>
</feature>
<dbReference type="Gene3D" id="2.60.40.1740">
    <property type="entry name" value="hypothetical protein (bacova_03559)"/>
    <property type="match status" value="1"/>
</dbReference>
<evidence type="ECO:0000256" key="1">
    <source>
        <dbReference type="SAM" id="SignalP"/>
    </source>
</evidence>
<feature type="domain" description="BT-3987-like N-terminal" evidence="3">
    <location>
        <begin position="65"/>
        <end position="165"/>
    </location>
</feature>
<evidence type="ECO:0000259" key="2">
    <source>
        <dbReference type="Pfam" id="PF00704"/>
    </source>
</evidence>
<dbReference type="PROSITE" id="PS51257">
    <property type="entry name" value="PROKAR_LIPOPROTEIN"/>
    <property type="match status" value="1"/>
</dbReference>
<dbReference type="GO" id="GO:0005975">
    <property type="term" value="P:carbohydrate metabolic process"/>
    <property type="evidence" value="ECO:0007669"/>
    <property type="project" value="InterPro"/>
</dbReference>
<protein>
    <recommendedName>
        <fullName evidence="6">DUF1735 domain-containing protein</fullName>
    </recommendedName>
</protein>
<dbReference type="EMBL" id="BQOL01000002">
    <property type="protein sequence ID" value="GKI19909.1"/>
    <property type="molecule type" value="Genomic_DNA"/>
</dbReference>
<dbReference type="Proteomes" id="UP001055105">
    <property type="component" value="Unassembled WGS sequence"/>
</dbReference>
<name>A0AA37KS31_9BACT</name>
<reference evidence="4" key="1">
    <citation type="submission" date="2022-01" db="EMBL/GenBank/DDBJ databases">
        <title>Novel bile acid biosynthetic pathways are enriched in the microbiome of centenarians.</title>
        <authorList>
            <person name="Sato Y."/>
            <person name="Atarashi K."/>
            <person name="Plichta R.D."/>
            <person name="Arai Y."/>
            <person name="Sasajima S."/>
            <person name="Kearney M.S."/>
            <person name="Suda W."/>
            <person name="Takeshita K."/>
            <person name="Sasaki T."/>
            <person name="Okamoto S."/>
            <person name="Skelly N.A."/>
            <person name="Okamura Y."/>
            <person name="Vlamakis H."/>
            <person name="Li Y."/>
            <person name="Tanoue T."/>
            <person name="Takei H."/>
            <person name="Nittono H."/>
            <person name="Narushima S."/>
            <person name="Irie J."/>
            <person name="Itoh H."/>
            <person name="Moriya K."/>
            <person name="Sugiura Y."/>
            <person name="Suematsu M."/>
            <person name="Moritoki N."/>
            <person name="Shibata S."/>
            <person name="Littman R.D."/>
            <person name="Fischbach A.M."/>
            <person name="Uwamino Y."/>
            <person name="Inoue T."/>
            <person name="Honda A."/>
            <person name="Hattori M."/>
            <person name="Murai T."/>
            <person name="Xavier J.R."/>
            <person name="Hirose N."/>
            <person name="Honda K."/>
        </authorList>
    </citation>
    <scope>NUCLEOTIDE SEQUENCE</scope>
    <source>
        <strain evidence="4">CE91-St16</strain>
    </source>
</reference>
<organism evidence="4 5">
    <name type="scientific">Alistipes finegoldii</name>
    <dbReference type="NCBI Taxonomy" id="214856"/>
    <lineage>
        <taxon>Bacteria</taxon>
        <taxon>Pseudomonadati</taxon>
        <taxon>Bacteroidota</taxon>
        <taxon>Bacteroidia</taxon>
        <taxon>Bacteroidales</taxon>
        <taxon>Rikenellaceae</taxon>
        <taxon>Alistipes</taxon>
    </lineage>
</organism>
<accession>A0AA37KS31</accession>
<dbReference type="AlphaFoldDB" id="A0AA37KS31"/>
<evidence type="ECO:0000259" key="3">
    <source>
        <dbReference type="Pfam" id="PF08522"/>
    </source>
</evidence>
<keyword evidence="1" id="KW-0732">Signal</keyword>
<dbReference type="GeneID" id="92755881"/>
<dbReference type="RefSeq" id="WP_044054049.1">
    <property type="nucleotide sequence ID" value="NZ_BAAFKU010000035.1"/>
</dbReference>
<dbReference type="Gene3D" id="3.20.20.80">
    <property type="entry name" value="Glycosidases"/>
    <property type="match status" value="1"/>
</dbReference>
<dbReference type="Pfam" id="PF08522">
    <property type="entry name" value="BT_3987-like_N"/>
    <property type="match status" value="1"/>
</dbReference>
<feature type="chain" id="PRO_5041379624" description="DUF1735 domain-containing protein" evidence="1">
    <location>
        <begin position="25"/>
        <end position="509"/>
    </location>
</feature>
<evidence type="ECO:0000313" key="5">
    <source>
        <dbReference type="Proteomes" id="UP001055105"/>
    </source>
</evidence>
<evidence type="ECO:0000313" key="4">
    <source>
        <dbReference type="EMBL" id="GKI19909.1"/>
    </source>
</evidence>
<gene>
    <name evidence="4" type="ORF">CE91St16_28170</name>
</gene>
<proteinExistence type="predicted"/>
<comment type="caution">
    <text evidence="4">The sequence shown here is derived from an EMBL/GenBank/DDBJ whole genome shotgun (WGS) entry which is preliminary data.</text>
</comment>
<sequence>MKNMNNILGLLRTSALCLTLAVMAACDAEDFTRTAGDIPGKDDLANVGGVLRREKTPDQISALKLGEEQTTTDAVFYQLTQPAAVDVTVTVDADATLVDEYNKDKQGDAKLALFPLEKVTFEEGKTVTVKRGEKISPALAVTLSREGVEKGAYLLPLRATVANNDISPSAKGQVIYYRILVGEIVPETQLDAYAFKVVGYVNTEEMSPLMGTKFYVETFDLDFNTIIQTWIDIEVLRPAALKFDKTTRRAMLDIGPDLQYVLSNRDKYLTPLQKSSRKVLICITGGNTGLGFCNMTDEQIADFVFQLKYVVETYKLDGVNYFDIEASYGKDGMPGVNPASYAKLIKATKEALGDGKLVTVACDAESTDLLATAHDGIEAGKYIDYAWSGIFDEVVDAYTDGAKLKPIAGLEQSKYGGALLKTHNTQESAQLNPILTPAVKSLYRETQSGNVFAFWDMPTNSAGYEEGPKSAFNIVADAVTDWDWEYDGMILLINVNLDFNNYGNFRKDW</sequence>
<dbReference type="InterPro" id="IPR017853">
    <property type="entry name" value="GH"/>
</dbReference>